<reference evidence="3" key="1">
    <citation type="submission" date="2014-07" db="EMBL/GenBank/DDBJ databases">
        <authorList>
            <person name="Hornung V.Bastian."/>
        </authorList>
    </citation>
    <scope>NUCLEOTIDE SEQUENCE</scope>
    <source>
        <strain evidence="3">PCE-S</strain>
    </source>
</reference>
<proteinExistence type="predicted"/>
<feature type="compositionally biased region" description="Low complexity" evidence="1">
    <location>
        <begin position="82"/>
        <end position="95"/>
    </location>
</feature>
<keyword evidence="2" id="KW-1133">Transmembrane helix</keyword>
<gene>
    <name evidence="3" type="ORF">DPCES_5018</name>
</gene>
<evidence type="ECO:0000256" key="1">
    <source>
        <dbReference type="SAM" id="MobiDB-lite"/>
    </source>
</evidence>
<name>A0A098B7R5_DESHA</name>
<dbReference type="EMBL" id="LK996017">
    <property type="protein sequence ID" value="CDX04904.1"/>
    <property type="molecule type" value="Genomic_DNA"/>
</dbReference>
<feature type="compositionally biased region" description="Polar residues" evidence="1">
    <location>
        <begin position="98"/>
        <end position="126"/>
    </location>
</feature>
<feature type="region of interest" description="Disordered" evidence="1">
    <location>
        <begin position="82"/>
        <end position="150"/>
    </location>
</feature>
<evidence type="ECO:0000313" key="3">
    <source>
        <dbReference type="EMBL" id="CDX04904.1"/>
    </source>
</evidence>
<keyword evidence="2" id="KW-0472">Membrane</keyword>
<keyword evidence="2" id="KW-0812">Transmembrane</keyword>
<dbReference type="PATRIC" id="fig|49338.4.peg.5400"/>
<evidence type="ECO:0000256" key="2">
    <source>
        <dbReference type="SAM" id="Phobius"/>
    </source>
</evidence>
<feature type="transmembrane region" description="Helical" evidence="2">
    <location>
        <begin position="12"/>
        <end position="33"/>
    </location>
</feature>
<dbReference type="RefSeq" id="WP_208926512.1">
    <property type="nucleotide sequence ID" value="NZ_LK996017.1"/>
</dbReference>
<dbReference type="AlphaFoldDB" id="A0A098B7R5"/>
<sequence>MELLKTFLLQHLNLMLFFTGLGTLSIGGLLFLYKFLDKKAMGIVTPLIVLLGLALSISGASLQTLYGDEGYVHLLTSIKTSTETPSASNPTTPAPQEQDASPTHQDQASSPTLPTQESSSANQAQETSPVTPSPSHSSPTKSAPFDPKDSVVPIIDNNDIIDADGSKVIGYDLFITPEGIRYHVKWVTLTAMVSVPQGKTSSEGTHYKNYELSHYSFTDLLTEYDFVAKDEYDMYEDYTLHESKSYDYDKDTFKNNMDFIYKFIPVNNPNTTVKNDFLNGTYYYKEVTPLEVRTHVTLTLLDDQFLEMDNAYTSDIKGLYGYKLEPLGKNAYKLYLYPASVKATTNQSGGVSLASDPLKKTFLIYRTGSDTFDLVFIGGDDKPQRISLPMSK</sequence>
<feature type="compositionally biased region" description="Low complexity" evidence="1">
    <location>
        <begin position="127"/>
        <end position="144"/>
    </location>
</feature>
<protein>
    <submittedName>
        <fullName evidence="3">Uncharacterized protein</fullName>
    </submittedName>
</protein>
<organism evidence="3">
    <name type="scientific">Desulfitobacterium hafniense</name>
    <name type="common">Desulfitobacterium frappieri</name>
    <dbReference type="NCBI Taxonomy" id="49338"/>
    <lineage>
        <taxon>Bacteria</taxon>
        <taxon>Bacillati</taxon>
        <taxon>Bacillota</taxon>
        <taxon>Clostridia</taxon>
        <taxon>Eubacteriales</taxon>
        <taxon>Desulfitobacteriaceae</taxon>
        <taxon>Desulfitobacterium</taxon>
    </lineage>
</organism>
<accession>A0A098B7R5</accession>
<feature type="transmembrane region" description="Helical" evidence="2">
    <location>
        <begin position="40"/>
        <end position="62"/>
    </location>
</feature>